<evidence type="ECO:0000313" key="3">
    <source>
        <dbReference type="EMBL" id="KAH7113856.1"/>
    </source>
</evidence>
<feature type="compositionally biased region" description="Low complexity" evidence="1">
    <location>
        <begin position="173"/>
        <end position="183"/>
    </location>
</feature>
<reference evidence="3" key="1">
    <citation type="journal article" date="2021" name="Nat. Commun.">
        <title>Genetic determinants of endophytism in the Arabidopsis root mycobiome.</title>
        <authorList>
            <person name="Mesny F."/>
            <person name="Miyauchi S."/>
            <person name="Thiergart T."/>
            <person name="Pickel B."/>
            <person name="Atanasova L."/>
            <person name="Karlsson M."/>
            <person name="Huettel B."/>
            <person name="Barry K.W."/>
            <person name="Haridas S."/>
            <person name="Chen C."/>
            <person name="Bauer D."/>
            <person name="Andreopoulos W."/>
            <person name="Pangilinan J."/>
            <person name="LaButti K."/>
            <person name="Riley R."/>
            <person name="Lipzen A."/>
            <person name="Clum A."/>
            <person name="Drula E."/>
            <person name="Henrissat B."/>
            <person name="Kohler A."/>
            <person name="Grigoriev I.V."/>
            <person name="Martin F.M."/>
            <person name="Hacquard S."/>
        </authorList>
    </citation>
    <scope>NUCLEOTIDE SEQUENCE</scope>
    <source>
        <strain evidence="3">MPI-CAGE-CH-0243</strain>
    </source>
</reference>
<gene>
    <name evidence="3" type="ORF">B0J11DRAFT_141889</name>
</gene>
<evidence type="ECO:0000256" key="2">
    <source>
        <dbReference type="SAM" id="Phobius"/>
    </source>
</evidence>
<sequence length="233" mass="25983">MPPPPVSTARDRPRIASFTPSGKLSDPSTLFLFVFLLAACTRVVVARFSKRRSQAIAMSQQHGQETRKDSASDCSSRTVSPEREFDPKNQVQNEKGNSELQKEQDRQSNDRSSPSPSPSPSYYTASYIKLEDPEPSTFQPIYPWVLPPQPLPGPYDLPLPTLRRHSPADADKSPSSPDSNPKTPEVEEEEAHILPYTRHISTTTFPPRSWVYSGTVTTSTSGWRRNQWVVSGG</sequence>
<comment type="caution">
    <text evidence="3">The sequence shown here is derived from an EMBL/GenBank/DDBJ whole genome shotgun (WGS) entry which is preliminary data.</text>
</comment>
<evidence type="ECO:0000256" key="1">
    <source>
        <dbReference type="SAM" id="MobiDB-lite"/>
    </source>
</evidence>
<feature type="transmembrane region" description="Helical" evidence="2">
    <location>
        <begin position="30"/>
        <end position="48"/>
    </location>
</feature>
<evidence type="ECO:0000313" key="4">
    <source>
        <dbReference type="Proteomes" id="UP000700596"/>
    </source>
</evidence>
<organism evidence="3 4">
    <name type="scientific">Dendryphion nanum</name>
    <dbReference type="NCBI Taxonomy" id="256645"/>
    <lineage>
        <taxon>Eukaryota</taxon>
        <taxon>Fungi</taxon>
        <taxon>Dikarya</taxon>
        <taxon>Ascomycota</taxon>
        <taxon>Pezizomycotina</taxon>
        <taxon>Dothideomycetes</taxon>
        <taxon>Pleosporomycetidae</taxon>
        <taxon>Pleosporales</taxon>
        <taxon>Torulaceae</taxon>
        <taxon>Dendryphion</taxon>
    </lineage>
</organism>
<dbReference type="EMBL" id="JAGMWT010000018">
    <property type="protein sequence ID" value="KAH7113856.1"/>
    <property type="molecule type" value="Genomic_DNA"/>
</dbReference>
<keyword evidence="2" id="KW-0472">Membrane</keyword>
<protein>
    <recommendedName>
        <fullName evidence="5">Transmembrane protein</fullName>
    </recommendedName>
</protein>
<feature type="region of interest" description="Disordered" evidence="1">
    <location>
        <begin position="58"/>
        <end position="124"/>
    </location>
</feature>
<name>A0A9P9D726_9PLEO</name>
<evidence type="ECO:0008006" key="5">
    <source>
        <dbReference type="Google" id="ProtNLM"/>
    </source>
</evidence>
<proteinExistence type="predicted"/>
<feature type="region of interest" description="Disordered" evidence="1">
    <location>
        <begin position="155"/>
        <end position="198"/>
    </location>
</feature>
<feature type="compositionally biased region" description="Basic and acidic residues" evidence="1">
    <location>
        <begin position="96"/>
        <end position="109"/>
    </location>
</feature>
<feature type="region of interest" description="Disordered" evidence="1">
    <location>
        <begin position="1"/>
        <end position="21"/>
    </location>
</feature>
<accession>A0A9P9D726</accession>
<dbReference type="AlphaFoldDB" id="A0A9P9D726"/>
<keyword evidence="2" id="KW-0812">Transmembrane</keyword>
<dbReference type="Proteomes" id="UP000700596">
    <property type="component" value="Unassembled WGS sequence"/>
</dbReference>
<keyword evidence="2" id="KW-1133">Transmembrane helix</keyword>
<keyword evidence="4" id="KW-1185">Reference proteome</keyword>